<dbReference type="EMBL" id="CP020921">
    <property type="protein sequence ID" value="AWB10337.1"/>
    <property type="molecule type" value="Genomic_DNA"/>
</dbReference>
<feature type="transmembrane region" description="Helical" evidence="1">
    <location>
        <begin position="24"/>
        <end position="42"/>
    </location>
</feature>
<feature type="transmembrane region" description="Helical" evidence="1">
    <location>
        <begin position="270"/>
        <end position="291"/>
    </location>
</feature>
<organism evidence="2 3">
    <name type="scientific">Thermodesulfobium acidiphilum</name>
    <dbReference type="NCBI Taxonomy" id="1794699"/>
    <lineage>
        <taxon>Bacteria</taxon>
        <taxon>Pseudomonadati</taxon>
        <taxon>Thermodesulfobiota</taxon>
        <taxon>Thermodesulfobiia</taxon>
        <taxon>Thermodesulfobiales</taxon>
        <taxon>Thermodesulfobiaceae</taxon>
        <taxon>Thermodesulfobium</taxon>
    </lineage>
</organism>
<protein>
    <submittedName>
        <fullName evidence="2">Uncharacterized protein</fullName>
    </submittedName>
</protein>
<dbReference type="Proteomes" id="UP000244792">
    <property type="component" value="Chromosome"/>
</dbReference>
<dbReference type="OrthoDB" id="4087617at2"/>
<evidence type="ECO:0000313" key="3">
    <source>
        <dbReference type="Proteomes" id="UP000244792"/>
    </source>
</evidence>
<gene>
    <name evidence="2" type="ORF">TDSAC_0984</name>
</gene>
<dbReference type="RefSeq" id="WP_108309145.1">
    <property type="nucleotide sequence ID" value="NZ_CP020921.1"/>
</dbReference>
<evidence type="ECO:0000256" key="1">
    <source>
        <dbReference type="SAM" id="Phobius"/>
    </source>
</evidence>
<accession>A0A2R4W0K6</accession>
<reference evidence="2 3" key="1">
    <citation type="submission" date="2017-04" db="EMBL/GenBank/DDBJ databases">
        <title>Genomic insights into metabolism of Thermodesulfobium acidiphilum.</title>
        <authorList>
            <person name="Toshchakov S.V."/>
            <person name="Frolov E.N."/>
            <person name="Kublanov I.V."/>
            <person name="Samarov N.I."/>
            <person name="Novikov A."/>
            <person name="Lebedinsky A.V."/>
            <person name="Bonch-Osmolovskaya E.A."/>
            <person name="Chernyh N.A."/>
        </authorList>
    </citation>
    <scope>NUCLEOTIDE SEQUENCE [LARGE SCALE GENOMIC DNA]</scope>
    <source>
        <strain evidence="2 3">3127-1</strain>
    </source>
</reference>
<keyword evidence="3" id="KW-1185">Reference proteome</keyword>
<dbReference type="KEGG" id="taci:TDSAC_0984"/>
<sequence>MSLKSDEYLKNVPLKSYDLIKEGLAVFISIAIIIFALALIFGSPDYPPVTAKQIAKYETISYLKTFINILEGKSSISDYGPPYDSDTSQSQNFFGIKPSVILGVTTPINPIDDFIINPLEKIAIFDNNLKSSLEEYKNATNEQKLKWVKSYDKALENAKIENNNVIIPNGDYGPIKTMMNSLFKLGLSGLLEGSIVSSNSPYDFYNMNFTKPLLLFQGKVYHSVAKQLDMLGEDWGISNETGNYPGAWWLWPYTLAYQLPPMSTSSNGDLQVGILMMTFFLVLLLFPYLPLLNKIPKFLKIYKIIWRDWYKNQKN</sequence>
<keyword evidence="1" id="KW-1133">Transmembrane helix</keyword>
<evidence type="ECO:0000313" key="2">
    <source>
        <dbReference type="EMBL" id="AWB10337.1"/>
    </source>
</evidence>
<proteinExistence type="predicted"/>
<keyword evidence="1" id="KW-0472">Membrane</keyword>
<dbReference type="AlphaFoldDB" id="A0A2R4W0K6"/>
<name>A0A2R4W0K6_THEAF</name>
<keyword evidence="1" id="KW-0812">Transmembrane</keyword>